<gene>
    <name evidence="1" type="ORF">A3B86_03275</name>
</gene>
<evidence type="ECO:0000313" key="1">
    <source>
        <dbReference type="EMBL" id="OGN07229.1"/>
    </source>
</evidence>
<organism evidence="1 2">
    <name type="scientific">Candidatus Yanofskybacteria bacterium RIFCSPHIGHO2_02_FULL_38_22b</name>
    <dbReference type="NCBI Taxonomy" id="1802673"/>
    <lineage>
        <taxon>Bacteria</taxon>
        <taxon>Candidatus Yanofskyibacteriota</taxon>
    </lineage>
</organism>
<evidence type="ECO:0000313" key="2">
    <source>
        <dbReference type="Proteomes" id="UP000176834"/>
    </source>
</evidence>
<comment type="caution">
    <text evidence="1">The sequence shown here is derived from an EMBL/GenBank/DDBJ whole genome shotgun (WGS) entry which is preliminary data.</text>
</comment>
<protein>
    <submittedName>
        <fullName evidence="1">Uncharacterized protein</fullName>
    </submittedName>
</protein>
<dbReference type="AlphaFoldDB" id="A0A1F8F4P0"/>
<dbReference type="Proteomes" id="UP000176834">
    <property type="component" value="Unassembled WGS sequence"/>
</dbReference>
<proteinExistence type="predicted"/>
<accession>A0A1F8F4P0</accession>
<sequence length="86" mass="9741">MLVCHNGWATDILLLSGIRSKLIGRSEDSFARLYRHKLPDGRVFTEFVQGRANVKSGLLIFVAFKDEQGNVVKESLWKESSMKSEV</sequence>
<reference evidence="1 2" key="1">
    <citation type="journal article" date="2016" name="Nat. Commun.">
        <title>Thousands of microbial genomes shed light on interconnected biogeochemical processes in an aquifer system.</title>
        <authorList>
            <person name="Anantharaman K."/>
            <person name="Brown C.T."/>
            <person name="Hug L.A."/>
            <person name="Sharon I."/>
            <person name="Castelle C.J."/>
            <person name="Probst A.J."/>
            <person name="Thomas B.C."/>
            <person name="Singh A."/>
            <person name="Wilkins M.J."/>
            <person name="Karaoz U."/>
            <person name="Brodie E.L."/>
            <person name="Williams K.H."/>
            <person name="Hubbard S.S."/>
            <person name="Banfield J.F."/>
        </authorList>
    </citation>
    <scope>NUCLEOTIDE SEQUENCE [LARGE SCALE GENOMIC DNA]</scope>
</reference>
<name>A0A1F8F4P0_9BACT</name>
<dbReference type="EMBL" id="MGJN01000008">
    <property type="protein sequence ID" value="OGN07229.1"/>
    <property type="molecule type" value="Genomic_DNA"/>
</dbReference>